<dbReference type="GO" id="GO:0031176">
    <property type="term" value="F:endo-1,4-beta-xylanase activity"/>
    <property type="evidence" value="ECO:0007669"/>
    <property type="project" value="UniProtKB-EC"/>
</dbReference>
<dbReference type="PROSITE" id="PS51760">
    <property type="entry name" value="GH10_2"/>
    <property type="match status" value="1"/>
</dbReference>
<dbReference type="GO" id="GO:0045493">
    <property type="term" value="P:xylan catabolic process"/>
    <property type="evidence" value="ECO:0007669"/>
    <property type="project" value="UniProtKB-KW"/>
</dbReference>
<evidence type="ECO:0000313" key="13">
    <source>
        <dbReference type="EMBL" id="APA96481.1"/>
    </source>
</evidence>
<organism evidence="13 14">
    <name type="scientific">Nocardia seriolae</name>
    <dbReference type="NCBI Taxonomy" id="37332"/>
    <lineage>
        <taxon>Bacteria</taxon>
        <taxon>Bacillati</taxon>
        <taxon>Actinomycetota</taxon>
        <taxon>Actinomycetes</taxon>
        <taxon>Mycobacteriales</taxon>
        <taxon>Nocardiaceae</taxon>
        <taxon>Nocardia</taxon>
    </lineage>
</organism>
<evidence type="ECO:0000256" key="4">
    <source>
        <dbReference type="ARBA" id="ARBA00022729"/>
    </source>
</evidence>
<evidence type="ECO:0000256" key="5">
    <source>
        <dbReference type="ARBA" id="ARBA00022801"/>
    </source>
</evidence>
<dbReference type="SMART" id="SM00633">
    <property type="entry name" value="Glyco_10"/>
    <property type="match status" value="1"/>
</dbReference>
<dbReference type="SUPFAM" id="SSF51445">
    <property type="entry name" value="(Trans)glycosidases"/>
    <property type="match status" value="1"/>
</dbReference>
<dbReference type="KEGG" id="nsr:NS506_02416"/>
<dbReference type="AlphaFoldDB" id="A0ABC8AQN8"/>
<feature type="compositionally biased region" description="Low complexity" evidence="10">
    <location>
        <begin position="513"/>
        <end position="523"/>
    </location>
</feature>
<keyword evidence="4 11" id="KW-0732">Signal</keyword>
<keyword evidence="5 9" id="KW-0378">Hydrolase</keyword>
<feature type="signal peptide" evidence="11">
    <location>
        <begin position="1"/>
        <end position="27"/>
    </location>
</feature>
<evidence type="ECO:0000256" key="6">
    <source>
        <dbReference type="ARBA" id="ARBA00023277"/>
    </source>
</evidence>
<evidence type="ECO:0000256" key="1">
    <source>
        <dbReference type="ARBA" id="ARBA00000681"/>
    </source>
</evidence>
<dbReference type="EMBL" id="CP017839">
    <property type="protein sequence ID" value="APA96481.1"/>
    <property type="molecule type" value="Genomic_DNA"/>
</dbReference>
<feature type="region of interest" description="Disordered" evidence="10">
    <location>
        <begin position="512"/>
        <end position="557"/>
    </location>
</feature>
<keyword evidence="6 9" id="KW-0119">Carbohydrate metabolism</keyword>
<evidence type="ECO:0000256" key="11">
    <source>
        <dbReference type="SAM" id="SignalP"/>
    </source>
</evidence>
<dbReference type="InterPro" id="IPR001000">
    <property type="entry name" value="GH10_dom"/>
</dbReference>
<feature type="chain" id="PRO_5044843633" description="Beta-xylanase" evidence="11">
    <location>
        <begin position="28"/>
        <end position="557"/>
    </location>
</feature>
<dbReference type="Pfam" id="PF00331">
    <property type="entry name" value="Glyco_hydro_10"/>
    <property type="match status" value="1"/>
</dbReference>
<evidence type="ECO:0000256" key="2">
    <source>
        <dbReference type="ARBA" id="ARBA00007495"/>
    </source>
</evidence>
<evidence type="ECO:0000256" key="10">
    <source>
        <dbReference type="SAM" id="MobiDB-lite"/>
    </source>
</evidence>
<evidence type="ECO:0000256" key="9">
    <source>
        <dbReference type="RuleBase" id="RU361174"/>
    </source>
</evidence>
<sequence>MVVRGLVAWVVAALVCGFAAGCGGSEASDGVGAGGVELLKGRDWAHFAGAQVTDAGVHVSGLGRVIVAQDGSGGQPNPPVNLRGPRLDVHGDFDIQARIRGVGERPAYLQLYGEVPVIYDEWRQERRSVRIGVDTGGVEVALWDGSAATPGTSRWVHPLPPEVELSVRRVGDDLEFRCDGVLLGTIAEQAVFGSGQIRFGADAAVGDGWDLTALRATSLPGGSARVSDALVPDGASGDGLGSLAVRAGHHLAVGAAVASAPLFSDQRYRNLVVNQFSMLTPENDMKPRFLHPQPAVYDFTESDALVEFADANRMTVHGHTLVFGEALPPWMRAIPAAGLRQTMIDHVTTVAAHFRGRVAEWDVVNEPLSVEDADYADGKPALRQHMWQHAMGEDYIDTAFRAARSADPQARLYLNEFGAEADGPRWDALLALVTRLVRSGVPLDGVGFQAHIHEESDRIDERVFARHIDALAALGLRSRVSEIDVHGEDPDEQAEQLADALSVCLSRPTLHPSASGVSATATGAPPPRAPTHSAPVTNSRGIPNCAPNPPSKRYGKP</sequence>
<evidence type="ECO:0000256" key="7">
    <source>
        <dbReference type="ARBA" id="ARBA00023295"/>
    </source>
</evidence>
<name>A0ABC8AQN8_9NOCA</name>
<keyword evidence="8 9" id="KW-0624">Polysaccharide degradation</keyword>
<keyword evidence="7 9" id="KW-0326">Glycosidase</keyword>
<evidence type="ECO:0000256" key="3">
    <source>
        <dbReference type="ARBA" id="ARBA00022651"/>
    </source>
</evidence>
<dbReference type="InterPro" id="IPR044846">
    <property type="entry name" value="GH10"/>
</dbReference>
<dbReference type="Proteomes" id="UP000180166">
    <property type="component" value="Chromosome"/>
</dbReference>
<gene>
    <name evidence="13" type="primary">xynA</name>
    <name evidence="13" type="ORF">NS506_02416</name>
</gene>
<dbReference type="InterPro" id="IPR017853">
    <property type="entry name" value="GH"/>
</dbReference>
<dbReference type="PRINTS" id="PR00134">
    <property type="entry name" value="GLHYDRLASE10"/>
</dbReference>
<accession>A0ABC8AQN8</accession>
<dbReference type="RefSeq" id="WP_158660743.1">
    <property type="nucleotide sequence ID" value="NZ_CP017839.1"/>
</dbReference>
<keyword evidence="3" id="KW-0858">Xylan degradation</keyword>
<dbReference type="Gene3D" id="3.20.20.80">
    <property type="entry name" value="Glycosidases"/>
    <property type="match status" value="1"/>
</dbReference>
<evidence type="ECO:0000259" key="12">
    <source>
        <dbReference type="PROSITE" id="PS51760"/>
    </source>
</evidence>
<proteinExistence type="inferred from homology"/>
<comment type="catalytic activity">
    <reaction evidence="1 9">
        <text>Endohydrolysis of (1-&gt;4)-beta-D-xylosidic linkages in xylans.</text>
        <dbReference type="EC" id="3.2.1.8"/>
    </reaction>
</comment>
<reference evidence="13 14" key="1">
    <citation type="submission" date="2016-10" db="EMBL/GenBank/DDBJ databases">
        <title>Genome sequence of Nocardia seriolae strain EM150506, isolated from Anguila japonica.</title>
        <authorList>
            <person name="Han H.-J."/>
        </authorList>
    </citation>
    <scope>NUCLEOTIDE SEQUENCE [LARGE SCALE GENOMIC DNA]</scope>
    <source>
        <strain evidence="13 14">EM150506</strain>
    </source>
</reference>
<evidence type="ECO:0000256" key="8">
    <source>
        <dbReference type="ARBA" id="ARBA00023326"/>
    </source>
</evidence>
<dbReference type="EC" id="3.2.1.8" evidence="9"/>
<dbReference type="PANTHER" id="PTHR31490">
    <property type="entry name" value="GLYCOSYL HYDROLASE"/>
    <property type="match status" value="1"/>
</dbReference>
<evidence type="ECO:0000313" key="14">
    <source>
        <dbReference type="Proteomes" id="UP000180166"/>
    </source>
</evidence>
<comment type="similarity">
    <text evidence="2 9">Belongs to the glycosyl hydrolase 10 (cellulase F) family.</text>
</comment>
<feature type="domain" description="GH10" evidence="12">
    <location>
        <begin position="237"/>
        <end position="557"/>
    </location>
</feature>
<dbReference type="PANTHER" id="PTHR31490:SF88">
    <property type="entry name" value="BETA-XYLANASE"/>
    <property type="match status" value="1"/>
</dbReference>
<dbReference type="PROSITE" id="PS51257">
    <property type="entry name" value="PROKAR_LIPOPROTEIN"/>
    <property type="match status" value="1"/>
</dbReference>
<protein>
    <recommendedName>
        <fullName evidence="9">Beta-xylanase</fullName>
        <ecNumber evidence="9">3.2.1.8</ecNumber>
    </recommendedName>
</protein>